<comment type="caution">
    <text evidence="2">The sequence shown here is derived from an EMBL/GenBank/DDBJ whole genome shotgun (WGS) entry which is preliminary data.</text>
</comment>
<dbReference type="SUPFAM" id="SSF47413">
    <property type="entry name" value="lambda repressor-like DNA-binding domains"/>
    <property type="match status" value="1"/>
</dbReference>
<accession>A0A7W7C5E5</accession>
<dbReference type="GO" id="GO:0003677">
    <property type="term" value="F:DNA binding"/>
    <property type="evidence" value="ECO:0007669"/>
    <property type="project" value="InterPro"/>
</dbReference>
<sequence>MGTGEHDGEGPPPFAEALNLLFDKRRRADGRMFSNEDIAAAIRANGGAITQSYIWMLRNGQRDDPKASHLRALATAFDVPAGYFLDAPVHERVRAELDGRVAQAGASDALLDRVRELSPLHQHLIMVMIEQVGELEKRETDR</sequence>
<name>A0A7W7C5E5_9PSEU</name>
<dbReference type="Proteomes" id="UP000533598">
    <property type="component" value="Unassembled WGS sequence"/>
</dbReference>
<reference evidence="2 3" key="1">
    <citation type="submission" date="2020-08" db="EMBL/GenBank/DDBJ databases">
        <title>Sequencing the genomes of 1000 actinobacteria strains.</title>
        <authorList>
            <person name="Klenk H.-P."/>
        </authorList>
    </citation>
    <scope>NUCLEOTIDE SEQUENCE [LARGE SCALE GENOMIC DNA]</scope>
    <source>
        <strain evidence="2 3">DSM 44230</strain>
    </source>
</reference>
<proteinExistence type="predicted"/>
<dbReference type="EMBL" id="JACHMH010000001">
    <property type="protein sequence ID" value="MBB4674834.1"/>
    <property type="molecule type" value="Genomic_DNA"/>
</dbReference>
<dbReference type="PROSITE" id="PS50943">
    <property type="entry name" value="HTH_CROC1"/>
    <property type="match status" value="1"/>
</dbReference>
<keyword evidence="3" id="KW-1185">Reference proteome</keyword>
<dbReference type="InterPro" id="IPR001387">
    <property type="entry name" value="Cro/C1-type_HTH"/>
</dbReference>
<dbReference type="InterPro" id="IPR010982">
    <property type="entry name" value="Lambda_DNA-bd_dom_sf"/>
</dbReference>
<evidence type="ECO:0000259" key="1">
    <source>
        <dbReference type="PROSITE" id="PS50943"/>
    </source>
</evidence>
<dbReference type="AlphaFoldDB" id="A0A7W7C5E5"/>
<gene>
    <name evidence="2" type="ORF">HNR67_000952</name>
</gene>
<evidence type="ECO:0000313" key="2">
    <source>
        <dbReference type="EMBL" id="MBB4674834.1"/>
    </source>
</evidence>
<dbReference type="Gene3D" id="1.10.260.40">
    <property type="entry name" value="lambda repressor-like DNA-binding domains"/>
    <property type="match status" value="1"/>
</dbReference>
<dbReference type="RefSeq" id="WP_185000905.1">
    <property type="nucleotide sequence ID" value="NZ_BAAAUI010000024.1"/>
</dbReference>
<protein>
    <submittedName>
        <fullName evidence="2">Transcriptional regulator with XRE-family HTH domain</fullName>
    </submittedName>
</protein>
<organism evidence="2 3">
    <name type="scientific">Crossiella cryophila</name>
    <dbReference type="NCBI Taxonomy" id="43355"/>
    <lineage>
        <taxon>Bacteria</taxon>
        <taxon>Bacillati</taxon>
        <taxon>Actinomycetota</taxon>
        <taxon>Actinomycetes</taxon>
        <taxon>Pseudonocardiales</taxon>
        <taxon>Pseudonocardiaceae</taxon>
        <taxon>Crossiella</taxon>
    </lineage>
</organism>
<feature type="domain" description="HTH cro/C1-type" evidence="1">
    <location>
        <begin position="49"/>
        <end position="84"/>
    </location>
</feature>
<evidence type="ECO:0000313" key="3">
    <source>
        <dbReference type="Proteomes" id="UP000533598"/>
    </source>
</evidence>